<evidence type="ECO:0000313" key="9">
    <source>
        <dbReference type="Proteomes" id="UP000597459"/>
    </source>
</evidence>
<dbReference type="RefSeq" id="WP_166312829.1">
    <property type="nucleotide sequence ID" value="NZ_WOTH01000002.1"/>
</dbReference>
<evidence type="ECO:0000313" key="8">
    <source>
        <dbReference type="EMBL" id="NHO52702.1"/>
    </source>
</evidence>
<feature type="transmembrane region" description="Helical" evidence="7">
    <location>
        <begin position="26"/>
        <end position="46"/>
    </location>
</feature>
<feature type="transmembrane region" description="Helical" evidence="7">
    <location>
        <begin position="436"/>
        <end position="456"/>
    </location>
</feature>
<evidence type="ECO:0000256" key="6">
    <source>
        <dbReference type="ARBA" id="ARBA00023136"/>
    </source>
</evidence>
<feature type="transmembrane region" description="Helical" evidence="7">
    <location>
        <begin position="126"/>
        <end position="144"/>
    </location>
</feature>
<protein>
    <submittedName>
        <fullName evidence="8">FUSC family protein</fullName>
    </submittedName>
</protein>
<dbReference type="EMBL" id="WOTH01000002">
    <property type="protein sequence ID" value="NHO52702.1"/>
    <property type="molecule type" value="Genomic_DNA"/>
</dbReference>
<dbReference type="PANTHER" id="PTHR30509:SF9">
    <property type="entry name" value="MULTIDRUG RESISTANCE PROTEIN MDTO"/>
    <property type="match status" value="1"/>
</dbReference>
<dbReference type="GO" id="GO:0022857">
    <property type="term" value="F:transmembrane transporter activity"/>
    <property type="evidence" value="ECO:0007669"/>
    <property type="project" value="InterPro"/>
</dbReference>
<evidence type="ECO:0000256" key="7">
    <source>
        <dbReference type="SAM" id="Phobius"/>
    </source>
</evidence>
<feature type="transmembrane region" description="Helical" evidence="7">
    <location>
        <begin position="389"/>
        <end position="406"/>
    </location>
</feature>
<sequence>MSALSSRTFFHFNTWEWLLAPTFPSFVFAVRTSFAAAISLLIAMWMELDSPAWAPLTVWVVALTSRGESLAKARWRVVGTVIGCMAAMALIAAFPQQSGLFFPVLALWVGICCATATLLDGYPTYGLLVASFTSTIVATGAASNPDTVFDVAVSRGTYIILGVLCETLLAILSMPNLQAKAHLRLLNRLYALRSSVSEIILHAHERKDDPTVRFQLLGELAQANNRLTYDAMEMGPHLRVADHARAALACLVALLARSRVEVLAGEPAENHWLAHDWNRLEGHIHACEVPRHGDRFRFRVFSRRSFSDARDNGLRACGGILGAWLIWETTAWPAGLSFVSFVSLVYGLLATRENPLLASSSFLAGGIFSVAAATLCAFLLVPAVTSPELLVVVLMPFMVVGGLAATRAETSGYAFSFNMFLPVLIGPSNQGRYDEIGFLNGAMAFLCAILFARWTYRSIMPFRLDRHMRSTERWIGSQLRALARDSNRLDPHEWLVQNANSLVRLTRVVSRIPAPALLPYMERSLTILERGLILITLRDVQRAQETSPALKNALTLFLRHWQKHGFREADVRALLNASSPASHARDIVTSHCNALLASGHASQNDLSSRSR</sequence>
<gene>
    <name evidence="8" type="ORF">GOB87_01815</name>
</gene>
<dbReference type="Proteomes" id="UP000597459">
    <property type="component" value="Unassembled WGS sequence"/>
</dbReference>
<keyword evidence="6 7" id="KW-0472">Membrane</keyword>
<feature type="transmembrane region" description="Helical" evidence="7">
    <location>
        <begin position="362"/>
        <end position="383"/>
    </location>
</feature>
<organism evidence="8 9">
    <name type="scientific">Acetobacter estunensis</name>
    <dbReference type="NCBI Taxonomy" id="104097"/>
    <lineage>
        <taxon>Bacteria</taxon>
        <taxon>Pseudomonadati</taxon>
        <taxon>Pseudomonadota</taxon>
        <taxon>Alphaproteobacteria</taxon>
        <taxon>Acetobacterales</taxon>
        <taxon>Acetobacteraceae</taxon>
        <taxon>Acetobacter</taxon>
    </lineage>
</organism>
<keyword evidence="5 7" id="KW-1133">Transmembrane helix</keyword>
<evidence type="ECO:0000256" key="3">
    <source>
        <dbReference type="ARBA" id="ARBA00022475"/>
    </source>
</evidence>
<accession>A0A967EGP2</accession>
<comment type="subcellular location">
    <subcellularLocation>
        <location evidence="1">Cell membrane</location>
        <topology evidence="1">Multi-pass membrane protein</topology>
    </subcellularLocation>
</comment>
<dbReference type="InterPro" id="IPR006726">
    <property type="entry name" value="PHBA_efflux_AaeB/fusaric-R"/>
</dbReference>
<feature type="transmembrane region" description="Helical" evidence="7">
    <location>
        <begin position="156"/>
        <end position="174"/>
    </location>
</feature>
<name>A0A967EGP2_9PROT</name>
<evidence type="ECO:0000256" key="1">
    <source>
        <dbReference type="ARBA" id="ARBA00004651"/>
    </source>
</evidence>
<keyword evidence="4 7" id="KW-0812">Transmembrane</keyword>
<reference evidence="8" key="1">
    <citation type="submission" date="2019-11" db="EMBL/GenBank/DDBJ databases">
        <title>Description of new Acetobacter species.</title>
        <authorList>
            <person name="Cleenwerck I."/>
            <person name="Sombolestani A.S."/>
        </authorList>
    </citation>
    <scope>NUCLEOTIDE SEQUENCE</scope>
    <source>
        <strain evidence="8">LMG 1626</strain>
    </source>
</reference>
<proteinExistence type="predicted"/>
<keyword evidence="2" id="KW-0813">Transport</keyword>
<comment type="caution">
    <text evidence="8">The sequence shown here is derived from an EMBL/GenBank/DDBJ whole genome shotgun (WGS) entry which is preliminary data.</text>
</comment>
<feature type="transmembrane region" description="Helical" evidence="7">
    <location>
        <begin position="75"/>
        <end position="94"/>
    </location>
</feature>
<evidence type="ECO:0000256" key="4">
    <source>
        <dbReference type="ARBA" id="ARBA00022692"/>
    </source>
</evidence>
<dbReference type="Pfam" id="PF04632">
    <property type="entry name" value="FUSC"/>
    <property type="match status" value="2"/>
</dbReference>
<feature type="transmembrane region" description="Helical" evidence="7">
    <location>
        <begin position="100"/>
        <end position="119"/>
    </location>
</feature>
<evidence type="ECO:0000256" key="2">
    <source>
        <dbReference type="ARBA" id="ARBA00022448"/>
    </source>
</evidence>
<keyword evidence="3" id="KW-1003">Cell membrane</keyword>
<dbReference type="PANTHER" id="PTHR30509">
    <property type="entry name" value="P-HYDROXYBENZOIC ACID EFFLUX PUMP SUBUNIT-RELATED"/>
    <property type="match status" value="1"/>
</dbReference>
<dbReference type="GO" id="GO:0005886">
    <property type="term" value="C:plasma membrane"/>
    <property type="evidence" value="ECO:0007669"/>
    <property type="project" value="UniProtKB-SubCell"/>
</dbReference>
<evidence type="ECO:0000256" key="5">
    <source>
        <dbReference type="ARBA" id="ARBA00022989"/>
    </source>
</evidence>
<dbReference type="AlphaFoldDB" id="A0A967EGP2"/>
<keyword evidence="9" id="KW-1185">Reference proteome</keyword>